<keyword evidence="4" id="KW-1185">Reference proteome</keyword>
<dbReference type="SUPFAM" id="SSF47616">
    <property type="entry name" value="GST C-terminal domain-like"/>
    <property type="match status" value="1"/>
</dbReference>
<dbReference type="InterPro" id="IPR004045">
    <property type="entry name" value="Glutathione_S-Trfase_N"/>
</dbReference>
<dbReference type="SUPFAM" id="SSF52833">
    <property type="entry name" value="Thioredoxin-like"/>
    <property type="match status" value="1"/>
</dbReference>
<name>A0A9P5VIU8_9FUNG</name>
<evidence type="ECO:0000259" key="2">
    <source>
        <dbReference type="PROSITE" id="PS50404"/>
    </source>
</evidence>
<dbReference type="PANTHER" id="PTHR44051">
    <property type="entry name" value="GLUTATHIONE S-TRANSFERASE-RELATED"/>
    <property type="match status" value="1"/>
</dbReference>
<gene>
    <name evidence="3" type="ORF">BG006_010001</name>
</gene>
<dbReference type="AlphaFoldDB" id="A0A9P5VIU8"/>
<comment type="similarity">
    <text evidence="1">Belongs to the GST superfamily.</text>
</comment>
<reference evidence="3" key="1">
    <citation type="journal article" date="2020" name="Fungal Divers.">
        <title>Resolving the Mortierellaceae phylogeny through synthesis of multi-gene phylogenetics and phylogenomics.</title>
        <authorList>
            <person name="Vandepol N."/>
            <person name="Liber J."/>
            <person name="Desiro A."/>
            <person name="Na H."/>
            <person name="Kennedy M."/>
            <person name="Barry K."/>
            <person name="Grigoriev I.V."/>
            <person name="Miller A.N."/>
            <person name="O'Donnell K."/>
            <person name="Stajich J.E."/>
            <person name="Bonito G."/>
        </authorList>
    </citation>
    <scope>NUCLEOTIDE SEQUENCE</scope>
    <source>
        <strain evidence="3">NVP1</strain>
    </source>
</reference>
<proteinExistence type="inferred from homology"/>
<protein>
    <recommendedName>
        <fullName evidence="2">GST N-terminal domain-containing protein</fullName>
    </recommendedName>
</protein>
<dbReference type="EMBL" id="JAAAUY010000760">
    <property type="protein sequence ID" value="KAF9326607.1"/>
    <property type="molecule type" value="Genomic_DNA"/>
</dbReference>
<dbReference type="InterPro" id="IPR036249">
    <property type="entry name" value="Thioredoxin-like_sf"/>
</dbReference>
<dbReference type="Proteomes" id="UP000696485">
    <property type="component" value="Unassembled WGS sequence"/>
</dbReference>
<dbReference type="Pfam" id="PF13409">
    <property type="entry name" value="GST_N_2"/>
    <property type="match status" value="1"/>
</dbReference>
<feature type="domain" description="GST N-terminal" evidence="2">
    <location>
        <begin position="2"/>
        <end position="97"/>
    </location>
</feature>
<dbReference type="PANTHER" id="PTHR44051:SF8">
    <property type="entry name" value="GLUTATHIONE S-TRANSFERASE GSTA"/>
    <property type="match status" value="1"/>
</dbReference>
<evidence type="ECO:0000313" key="4">
    <source>
        <dbReference type="Proteomes" id="UP000696485"/>
    </source>
</evidence>
<dbReference type="PROSITE" id="PS50404">
    <property type="entry name" value="GST_NTER"/>
    <property type="match status" value="1"/>
</dbReference>
<evidence type="ECO:0000256" key="1">
    <source>
        <dbReference type="ARBA" id="ARBA00007409"/>
    </source>
</evidence>
<dbReference type="Gene3D" id="3.40.30.10">
    <property type="entry name" value="Glutaredoxin"/>
    <property type="match status" value="1"/>
</dbReference>
<comment type="caution">
    <text evidence="3">The sequence shown here is derived from an EMBL/GenBank/DDBJ whole genome shotgun (WGS) entry which is preliminary data.</text>
</comment>
<dbReference type="Gene3D" id="1.20.1050.10">
    <property type="match status" value="1"/>
</dbReference>
<accession>A0A9P5VIU8</accession>
<evidence type="ECO:0000313" key="3">
    <source>
        <dbReference type="EMBL" id="KAF9326607.1"/>
    </source>
</evidence>
<sequence length="246" mass="27856">MAVPTLYILNRNYSSWSLRAWFAIRTLSIPVNVIPLIVGNKEIPDIRTKESDIFLAQAGGSGKVPSLHVRKPNGETHVVFESLAILEFLAEDHPSLWPADKFERAYARSLASEMATGFGHLRNFCFIVKADYPFKVAEHLYTPAAEKDLLRITGVWEELRSKAVQNKETDKGFLFGHLTALDSMYSPIIFRIRSYKLQDKIPFPLAKAYIEHMFNTPALQEWTKAALAETEILPSCEMFPENPAQA</sequence>
<organism evidence="3 4">
    <name type="scientific">Podila minutissima</name>
    <dbReference type="NCBI Taxonomy" id="64525"/>
    <lineage>
        <taxon>Eukaryota</taxon>
        <taxon>Fungi</taxon>
        <taxon>Fungi incertae sedis</taxon>
        <taxon>Mucoromycota</taxon>
        <taxon>Mortierellomycotina</taxon>
        <taxon>Mortierellomycetes</taxon>
        <taxon>Mortierellales</taxon>
        <taxon>Mortierellaceae</taxon>
        <taxon>Podila</taxon>
    </lineage>
</organism>
<dbReference type="InterPro" id="IPR036282">
    <property type="entry name" value="Glutathione-S-Trfase_C_sf"/>
</dbReference>